<dbReference type="Proteomes" id="UP001469089">
    <property type="component" value="Unassembled WGS sequence"/>
</dbReference>
<reference evidence="2 3" key="1">
    <citation type="journal article" date="2024" name="Chem. Sci.">
        <title>Discovery of a lagriamide polyketide by integrated genome mining, isotopic labeling, and untargeted metabolomics.</title>
        <authorList>
            <person name="Fergusson C.H."/>
            <person name="Saulog J."/>
            <person name="Paulo B.S."/>
            <person name="Wilson D.M."/>
            <person name="Liu D.Y."/>
            <person name="Morehouse N.J."/>
            <person name="Waterworth S."/>
            <person name="Barkei J."/>
            <person name="Gray C.A."/>
            <person name="Kwan J.C."/>
            <person name="Eustaquio A.S."/>
            <person name="Linington R.G."/>
        </authorList>
    </citation>
    <scope>NUCLEOTIDE SEQUENCE [LARGE SCALE GENOMIC DNA]</scope>
    <source>
        <strain evidence="2 3">RL17-338-BIF-B</strain>
    </source>
</reference>
<proteinExistence type="predicted"/>
<dbReference type="SUPFAM" id="SSF53474">
    <property type="entry name" value="alpha/beta-Hydrolases"/>
    <property type="match status" value="1"/>
</dbReference>
<name>A0ABV1LW22_9BURK</name>
<dbReference type="Gene3D" id="3.40.50.1820">
    <property type="entry name" value="alpha/beta hydrolase"/>
    <property type="match status" value="1"/>
</dbReference>
<dbReference type="EMBL" id="JAOALG010000002">
    <property type="protein sequence ID" value="MEQ5843523.1"/>
    <property type="molecule type" value="Genomic_DNA"/>
</dbReference>
<keyword evidence="3" id="KW-1185">Reference proteome</keyword>
<dbReference type="InterPro" id="IPR050266">
    <property type="entry name" value="AB_hydrolase_sf"/>
</dbReference>
<dbReference type="RefSeq" id="WP_349545164.1">
    <property type="nucleotide sequence ID" value="NZ_JAOALG010000002.1"/>
</dbReference>
<comment type="caution">
    <text evidence="2">The sequence shown here is derived from an EMBL/GenBank/DDBJ whole genome shotgun (WGS) entry which is preliminary data.</text>
</comment>
<organism evidence="2 3">
    <name type="scientific">Paraburkholderia acidicola</name>
    <dbReference type="NCBI Taxonomy" id="1912599"/>
    <lineage>
        <taxon>Bacteria</taxon>
        <taxon>Pseudomonadati</taxon>
        <taxon>Pseudomonadota</taxon>
        <taxon>Betaproteobacteria</taxon>
        <taxon>Burkholderiales</taxon>
        <taxon>Burkholderiaceae</taxon>
        <taxon>Paraburkholderia</taxon>
    </lineage>
</organism>
<sequence length="287" mass="32046">MGKAIKVVRLQGLRLALSVASMLAPRLVVQYLGKLFVTPDPSTYRHAKSKLASVSDVHRSRIELDGEWIETYVWGDPSCQPFVLISHGWSSYALRFTPWVPHLLALGYAVVCFDQVGHGLSGGRISHLARFTSVLRQIGRRFGQPSVLIGHSLGATAAVFAREDGATPSRYVLIAPMLAAEEGTRRHFRELGISPKVFALFEEWVHTLTGQRFSDYDASDHLKNRAEPALIIHDRQDRVTPWEEGARFAELWPDAQLYSTDGFGHNRMVDHSTVIGEAMRFIGKAMP</sequence>
<dbReference type="PANTHER" id="PTHR43798:SF33">
    <property type="entry name" value="HYDROLASE, PUTATIVE (AFU_ORTHOLOGUE AFUA_2G14860)-RELATED"/>
    <property type="match status" value="1"/>
</dbReference>
<dbReference type="InterPro" id="IPR029058">
    <property type="entry name" value="AB_hydrolase_fold"/>
</dbReference>
<evidence type="ECO:0000313" key="3">
    <source>
        <dbReference type="Proteomes" id="UP001469089"/>
    </source>
</evidence>
<dbReference type="InterPro" id="IPR022742">
    <property type="entry name" value="Hydrolase_4"/>
</dbReference>
<gene>
    <name evidence="2" type="ORF">N0A02_29115</name>
</gene>
<accession>A0ABV1LW22</accession>
<dbReference type="Pfam" id="PF12146">
    <property type="entry name" value="Hydrolase_4"/>
    <property type="match status" value="1"/>
</dbReference>
<evidence type="ECO:0000259" key="1">
    <source>
        <dbReference type="Pfam" id="PF12146"/>
    </source>
</evidence>
<dbReference type="PANTHER" id="PTHR43798">
    <property type="entry name" value="MONOACYLGLYCEROL LIPASE"/>
    <property type="match status" value="1"/>
</dbReference>
<feature type="domain" description="Serine aminopeptidase S33" evidence="1">
    <location>
        <begin position="82"/>
        <end position="184"/>
    </location>
</feature>
<protein>
    <submittedName>
        <fullName evidence="2">Lysophospholipase</fullName>
    </submittedName>
</protein>
<evidence type="ECO:0000313" key="2">
    <source>
        <dbReference type="EMBL" id="MEQ5843523.1"/>
    </source>
</evidence>